<dbReference type="GO" id="GO:0000226">
    <property type="term" value="P:microtubule cytoskeleton organization"/>
    <property type="evidence" value="ECO:0007669"/>
    <property type="project" value="TreeGrafter"/>
</dbReference>
<reference evidence="2" key="1">
    <citation type="submission" date="2020-06" db="EMBL/GenBank/DDBJ databases">
        <title>WGS assembly of Ceratodon purpureus strain R40.</title>
        <authorList>
            <person name="Carey S.B."/>
            <person name="Jenkins J."/>
            <person name="Shu S."/>
            <person name="Lovell J.T."/>
            <person name="Sreedasyam A."/>
            <person name="Maumus F."/>
            <person name="Tiley G.P."/>
            <person name="Fernandez-Pozo N."/>
            <person name="Barry K."/>
            <person name="Chen C."/>
            <person name="Wang M."/>
            <person name="Lipzen A."/>
            <person name="Daum C."/>
            <person name="Saski C.A."/>
            <person name="Payton A.C."/>
            <person name="Mcbreen J.C."/>
            <person name="Conrad R.E."/>
            <person name="Kollar L.M."/>
            <person name="Olsson S."/>
            <person name="Huttunen S."/>
            <person name="Landis J.B."/>
            <person name="Wickett N.J."/>
            <person name="Johnson M.G."/>
            <person name="Rensing S.A."/>
            <person name="Grimwood J."/>
            <person name="Schmutz J."/>
            <person name="Mcdaniel S.F."/>
        </authorList>
    </citation>
    <scope>NUCLEOTIDE SEQUENCE</scope>
    <source>
        <strain evidence="2">R40</strain>
    </source>
</reference>
<organism evidence="2 3">
    <name type="scientific">Ceratodon purpureus</name>
    <name type="common">Fire moss</name>
    <name type="synonym">Dicranum purpureum</name>
    <dbReference type="NCBI Taxonomy" id="3225"/>
    <lineage>
        <taxon>Eukaryota</taxon>
        <taxon>Viridiplantae</taxon>
        <taxon>Streptophyta</taxon>
        <taxon>Embryophyta</taxon>
        <taxon>Bryophyta</taxon>
        <taxon>Bryophytina</taxon>
        <taxon>Bryopsida</taxon>
        <taxon>Dicranidae</taxon>
        <taxon>Pseudoditrichales</taxon>
        <taxon>Ditrichaceae</taxon>
        <taxon>Ceratodon</taxon>
    </lineage>
</organism>
<evidence type="ECO:0000313" key="2">
    <source>
        <dbReference type="EMBL" id="KAG0582843.1"/>
    </source>
</evidence>
<dbReference type="GO" id="GO:0008017">
    <property type="term" value="F:microtubule binding"/>
    <property type="evidence" value="ECO:0007669"/>
    <property type="project" value="TreeGrafter"/>
</dbReference>
<dbReference type="PANTHER" id="PTHR21567">
    <property type="entry name" value="CLASP"/>
    <property type="match status" value="1"/>
</dbReference>
<dbReference type="InterPro" id="IPR024395">
    <property type="entry name" value="CLASP_N_dom"/>
</dbReference>
<protein>
    <recommendedName>
        <fullName evidence="1">TOG domain-containing protein</fullName>
    </recommendedName>
</protein>
<dbReference type="AlphaFoldDB" id="A0A8T0IK81"/>
<gene>
    <name evidence="2" type="ORF">KC19_3G090300</name>
</gene>
<evidence type="ECO:0000259" key="1">
    <source>
        <dbReference type="SMART" id="SM01349"/>
    </source>
</evidence>
<dbReference type="PANTHER" id="PTHR21567:SF62">
    <property type="entry name" value="ARM REPEAT SUPERFAMILY PROTEIN"/>
    <property type="match status" value="1"/>
</dbReference>
<dbReference type="Pfam" id="PF12348">
    <property type="entry name" value="CLASP_N"/>
    <property type="match status" value="1"/>
</dbReference>
<comment type="caution">
    <text evidence="2">The sequence shown here is derived from an EMBL/GenBank/DDBJ whole genome shotgun (WGS) entry which is preliminary data.</text>
</comment>
<dbReference type="Gene3D" id="1.25.10.10">
    <property type="entry name" value="Leucine-rich Repeat Variant"/>
    <property type="match status" value="1"/>
</dbReference>
<dbReference type="GO" id="GO:0005881">
    <property type="term" value="C:cytoplasmic microtubule"/>
    <property type="evidence" value="ECO:0007669"/>
    <property type="project" value="TreeGrafter"/>
</dbReference>
<name>A0A8T0IK81_CERPU</name>
<accession>A0A8T0IK81</accession>
<dbReference type="SUPFAM" id="SSF48371">
    <property type="entry name" value="ARM repeat"/>
    <property type="match status" value="1"/>
</dbReference>
<proteinExistence type="predicted"/>
<dbReference type="SMART" id="SM01349">
    <property type="entry name" value="TOG"/>
    <property type="match status" value="1"/>
</dbReference>
<dbReference type="InterPro" id="IPR011989">
    <property type="entry name" value="ARM-like"/>
</dbReference>
<dbReference type="InterPro" id="IPR016024">
    <property type="entry name" value="ARM-type_fold"/>
</dbReference>
<dbReference type="EMBL" id="CM026423">
    <property type="protein sequence ID" value="KAG0582843.1"/>
    <property type="molecule type" value="Genomic_DNA"/>
</dbReference>
<sequence length="296" mass="32797">MMLAVSEPCDEKKVMAPSSKESVVALPSGGEPVQAEVEYVLSEDLKDLTEVDCHLQTLVERLESKEWLIVLEALTNVRQLAIFHTELMLPILDKVVALVTKSMKNPRSALCKTAIMSSADIFKGYPEHLIDTLDPLLLQLLLKASQDKRFVCEEAEKSLEVMTTHMAPQPLLQKLQPYVKHFNPKVRAKASVCFYNSASRLGSEGIEQIGLESLLQTAAAQLNDRLPEAREAARKLLLHLHGVCSRNLPEVSLPEEVPTPDTEVTASKQGPWEQYCFKSLPAVTAQAVLRVTCVDS</sequence>
<keyword evidence="3" id="KW-1185">Reference proteome</keyword>
<evidence type="ECO:0000313" key="3">
    <source>
        <dbReference type="Proteomes" id="UP000822688"/>
    </source>
</evidence>
<dbReference type="Proteomes" id="UP000822688">
    <property type="component" value="Chromosome 3"/>
</dbReference>
<dbReference type="InterPro" id="IPR034085">
    <property type="entry name" value="TOG"/>
</dbReference>
<feature type="domain" description="TOG" evidence="1">
    <location>
        <begin position="44"/>
        <end position="268"/>
    </location>
</feature>